<keyword evidence="5" id="KW-0539">Nucleus</keyword>
<dbReference type="GO" id="GO:0006974">
    <property type="term" value="P:DNA damage response"/>
    <property type="evidence" value="ECO:0007669"/>
    <property type="project" value="InterPro"/>
</dbReference>
<dbReference type="STRING" id="32264.T1K1U1"/>
<dbReference type="GO" id="GO:0005694">
    <property type="term" value="C:chromosome"/>
    <property type="evidence" value="ECO:0007669"/>
    <property type="project" value="UniProtKB-SubCell"/>
</dbReference>
<evidence type="ECO:0000256" key="5">
    <source>
        <dbReference type="ARBA" id="ARBA00023242"/>
    </source>
</evidence>
<reference evidence="8" key="1">
    <citation type="submission" date="2011-08" db="EMBL/GenBank/DDBJ databases">
        <authorList>
            <person name="Rombauts S."/>
        </authorList>
    </citation>
    <scope>NUCLEOTIDE SEQUENCE</scope>
    <source>
        <strain evidence="8">London</strain>
    </source>
</reference>
<feature type="coiled-coil region" evidence="6">
    <location>
        <begin position="146"/>
        <end position="176"/>
    </location>
</feature>
<evidence type="ECO:0000313" key="8">
    <source>
        <dbReference type="Proteomes" id="UP000015104"/>
    </source>
</evidence>
<evidence type="ECO:0000256" key="6">
    <source>
        <dbReference type="SAM" id="Coils"/>
    </source>
</evidence>
<dbReference type="PANTHER" id="PTHR13386:SF1">
    <property type="entry name" value="HISTONE PARYLATION FACTOR 1"/>
    <property type="match status" value="1"/>
</dbReference>
<comment type="similarity">
    <text evidence="3">Belongs to the HPF1 family.</text>
</comment>
<evidence type="ECO:0000256" key="3">
    <source>
        <dbReference type="ARBA" id="ARBA00010803"/>
    </source>
</evidence>
<evidence type="ECO:0000313" key="7">
    <source>
        <dbReference type="EnsemblMetazoa" id="tetur04g02640.1"/>
    </source>
</evidence>
<dbReference type="Pfam" id="PF10228">
    <property type="entry name" value="HPF1"/>
    <property type="match status" value="1"/>
</dbReference>
<sequence length="329" mass="37669">MFAKKPKTVDTNQLNERMEKYFLVKMPDDFFKFWSFCSSLNPLNPKAALHTLDLLLVGPFDVIDGKLKDEVLDSADPASILCYYRFFYDVPEFQTVLRDTKSNFHIGYFRDSPSEMPSMVVSNDPDKSCIINPLGDNIFSGLLAFCEDLKRRRSEKDDKKANAEKLSLKIKAYAEKNDIPLVNNNMKERKKKVVAKTFHGAGIVVPFENDVGYRPLPENEQNLKKLLKKIADMPEEDRQRSKAYESLREIVNLTNLANDECDFGMALELGIDLFCFGEECYHRLVSFTLGTAYELLDRHQFGTIIEAHLANRRNEKLMKFSIKGGSTSA</sequence>
<dbReference type="HOGENOM" id="CLU_053037_0_0_1"/>
<organism evidence="7 8">
    <name type="scientific">Tetranychus urticae</name>
    <name type="common">Two-spotted spider mite</name>
    <dbReference type="NCBI Taxonomy" id="32264"/>
    <lineage>
        <taxon>Eukaryota</taxon>
        <taxon>Metazoa</taxon>
        <taxon>Ecdysozoa</taxon>
        <taxon>Arthropoda</taxon>
        <taxon>Chelicerata</taxon>
        <taxon>Arachnida</taxon>
        <taxon>Acari</taxon>
        <taxon>Acariformes</taxon>
        <taxon>Trombidiformes</taxon>
        <taxon>Prostigmata</taxon>
        <taxon>Eleutherengona</taxon>
        <taxon>Raphignathae</taxon>
        <taxon>Tetranychoidea</taxon>
        <taxon>Tetranychidae</taxon>
        <taxon>Tetranychus</taxon>
    </lineage>
</organism>
<name>T1K1U1_TETUR</name>
<evidence type="ECO:0000256" key="2">
    <source>
        <dbReference type="ARBA" id="ARBA00004286"/>
    </source>
</evidence>
<dbReference type="Proteomes" id="UP000015104">
    <property type="component" value="Unassembled WGS sequence"/>
</dbReference>
<dbReference type="EMBL" id="CAEY01001357">
    <property type="status" value="NOT_ANNOTATED_CDS"/>
    <property type="molecule type" value="Genomic_DNA"/>
</dbReference>
<dbReference type="EnsemblMetazoa" id="tetur04g02640.1">
    <property type="protein sequence ID" value="tetur04g02640.1"/>
    <property type="gene ID" value="tetur04g02640"/>
</dbReference>
<keyword evidence="4" id="KW-0158">Chromosome</keyword>
<dbReference type="KEGG" id="tut:107359981"/>
<keyword evidence="6" id="KW-0175">Coiled coil</keyword>
<evidence type="ECO:0000256" key="1">
    <source>
        <dbReference type="ARBA" id="ARBA00004123"/>
    </source>
</evidence>
<comment type="subcellular location">
    <subcellularLocation>
        <location evidence="2">Chromosome</location>
    </subcellularLocation>
    <subcellularLocation>
        <location evidence="1">Nucleus</location>
    </subcellularLocation>
</comment>
<dbReference type="GO" id="GO:0072572">
    <property type="term" value="F:poly-ADP-D-ribose binding"/>
    <property type="evidence" value="ECO:0007669"/>
    <property type="project" value="TreeGrafter"/>
</dbReference>
<dbReference type="InterPro" id="IPR019361">
    <property type="entry name" value="HPF1"/>
</dbReference>
<dbReference type="OrthoDB" id="416496at2759"/>
<dbReference type="AlphaFoldDB" id="T1K1U1"/>
<proteinExistence type="inferred from homology"/>
<evidence type="ECO:0000256" key="4">
    <source>
        <dbReference type="ARBA" id="ARBA00022454"/>
    </source>
</evidence>
<dbReference type="eggNOG" id="KOG3952">
    <property type="taxonomic scope" value="Eukaryota"/>
</dbReference>
<dbReference type="GO" id="GO:0005634">
    <property type="term" value="C:nucleus"/>
    <property type="evidence" value="ECO:0007669"/>
    <property type="project" value="UniProtKB-SubCell"/>
</dbReference>
<dbReference type="OMA" id="HKELHML"/>
<dbReference type="PANTHER" id="PTHR13386">
    <property type="entry name" value="HISTONE PARYLATION FACTOR 1"/>
    <property type="match status" value="1"/>
</dbReference>
<protein>
    <recommendedName>
        <fullName evidence="9">Histone PARylation factor 1</fullName>
    </recommendedName>
</protein>
<accession>T1K1U1</accession>
<reference evidence="7" key="2">
    <citation type="submission" date="2015-06" db="UniProtKB">
        <authorList>
            <consortium name="EnsemblMetazoa"/>
        </authorList>
    </citation>
    <scope>IDENTIFICATION</scope>
</reference>
<keyword evidence="8" id="KW-1185">Reference proteome</keyword>
<evidence type="ECO:0008006" key="9">
    <source>
        <dbReference type="Google" id="ProtNLM"/>
    </source>
</evidence>
<dbReference type="GO" id="GO:0042393">
    <property type="term" value="F:histone binding"/>
    <property type="evidence" value="ECO:0007669"/>
    <property type="project" value="InterPro"/>
</dbReference>
<gene>
    <name evidence="7" type="primary">107359981</name>
</gene>